<evidence type="ECO:0000313" key="8">
    <source>
        <dbReference type="Proteomes" id="UP000000709"/>
    </source>
</evidence>
<dbReference type="HOGENOM" id="CLU_065417_3_0_1"/>
<name>G3AF19_SPAPN</name>
<evidence type="ECO:0000256" key="4">
    <source>
        <dbReference type="ARBA" id="ARBA00022989"/>
    </source>
</evidence>
<dbReference type="GO" id="GO:0071786">
    <property type="term" value="P:endoplasmic reticulum tubular network organization"/>
    <property type="evidence" value="ECO:0007669"/>
    <property type="project" value="TreeGrafter"/>
</dbReference>
<gene>
    <name evidence="7" type="ORF">SPAPADRAFT_47899</name>
</gene>
<dbReference type="InterPro" id="IPR051645">
    <property type="entry name" value="PER33/POM33_regulator"/>
</dbReference>
<evidence type="ECO:0000256" key="2">
    <source>
        <dbReference type="ARBA" id="ARBA00007322"/>
    </source>
</evidence>
<dbReference type="KEGG" id="spaa:SPAPADRAFT_47899"/>
<proteinExistence type="inferred from homology"/>
<feature type="transmembrane region" description="Helical" evidence="6">
    <location>
        <begin position="29"/>
        <end position="51"/>
    </location>
</feature>
<dbReference type="OMA" id="PQFYWFL"/>
<accession>G3AF19</accession>
<feature type="transmembrane region" description="Helical" evidence="6">
    <location>
        <begin position="124"/>
        <end position="148"/>
    </location>
</feature>
<evidence type="ECO:0000256" key="3">
    <source>
        <dbReference type="ARBA" id="ARBA00022692"/>
    </source>
</evidence>
<dbReference type="PANTHER" id="PTHR12703">
    <property type="entry name" value="TRANSMEMBRANE PROTEIN 33"/>
    <property type="match status" value="1"/>
</dbReference>
<evidence type="ECO:0000256" key="6">
    <source>
        <dbReference type="SAM" id="Phobius"/>
    </source>
</evidence>
<dbReference type="eggNOG" id="KOG4002">
    <property type="taxonomic scope" value="Eukaryota"/>
</dbReference>
<dbReference type="InterPro" id="IPR005344">
    <property type="entry name" value="TMEM33/Pom33"/>
</dbReference>
<dbReference type="AlphaFoldDB" id="G3AF19"/>
<dbReference type="GO" id="GO:0005783">
    <property type="term" value="C:endoplasmic reticulum"/>
    <property type="evidence" value="ECO:0007669"/>
    <property type="project" value="TreeGrafter"/>
</dbReference>
<keyword evidence="8" id="KW-1185">Reference proteome</keyword>
<evidence type="ECO:0008006" key="9">
    <source>
        <dbReference type="Google" id="ProtNLM"/>
    </source>
</evidence>
<dbReference type="GO" id="GO:0016020">
    <property type="term" value="C:membrane"/>
    <property type="evidence" value="ECO:0007669"/>
    <property type="project" value="UniProtKB-SubCell"/>
</dbReference>
<comment type="subcellular location">
    <subcellularLocation>
        <location evidence="1">Membrane</location>
        <topology evidence="1">Multi-pass membrane protein</topology>
    </subcellularLocation>
</comment>
<dbReference type="Proteomes" id="UP000000709">
    <property type="component" value="Unassembled WGS sequence"/>
</dbReference>
<dbReference type="PANTHER" id="PTHR12703:SF4">
    <property type="entry name" value="TRANSMEMBRANE PROTEIN 33"/>
    <property type="match status" value="1"/>
</dbReference>
<feature type="transmembrane region" description="Helical" evidence="6">
    <location>
        <begin position="57"/>
        <end position="79"/>
    </location>
</feature>
<feature type="transmembrane region" description="Helical" evidence="6">
    <location>
        <begin position="169"/>
        <end position="190"/>
    </location>
</feature>
<keyword evidence="3 6" id="KW-0812">Transmembrane</keyword>
<feature type="transmembrane region" description="Helical" evidence="6">
    <location>
        <begin position="100"/>
        <end position="118"/>
    </location>
</feature>
<dbReference type="OrthoDB" id="5581259at2759"/>
<reference evidence="7 8" key="1">
    <citation type="journal article" date="2011" name="Proc. Natl. Acad. Sci. U.S.A.">
        <title>Comparative genomics of xylose-fermenting fungi for enhanced biofuel production.</title>
        <authorList>
            <person name="Wohlbach D.J."/>
            <person name="Kuo A."/>
            <person name="Sato T.K."/>
            <person name="Potts K.M."/>
            <person name="Salamov A.A."/>
            <person name="LaButti K.M."/>
            <person name="Sun H."/>
            <person name="Clum A."/>
            <person name="Pangilinan J.L."/>
            <person name="Lindquist E.A."/>
            <person name="Lucas S."/>
            <person name="Lapidus A."/>
            <person name="Jin M."/>
            <person name="Gunawan C."/>
            <person name="Balan V."/>
            <person name="Dale B.E."/>
            <person name="Jeffries T.W."/>
            <person name="Zinkel R."/>
            <person name="Barry K.W."/>
            <person name="Grigoriev I.V."/>
            <person name="Gasch A.P."/>
        </authorList>
    </citation>
    <scope>NUCLEOTIDE SEQUENCE [LARGE SCALE GENOMIC DNA]</scope>
    <source>
        <strain evidence="8">NRRL Y-27907 / 11-Y1</strain>
    </source>
</reference>
<dbReference type="Pfam" id="PF03661">
    <property type="entry name" value="TMEM33_Pom33"/>
    <property type="match status" value="1"/>
</dbReference>
<keyword evidence="5 6" id="KW-0472">Membrane</keyword>
<keyword evidence="4 6" id="KW-1133">Transmembrane helix</keyword>
<dbReference type="GO" id="GO:0061024">
    <property type="term" value="P:membrane organization"/>
    <property type="evidence" value="ECO:0007669"/>
    <property type="project" value="TreeGrafter"/>
</dbReference>
<dbReference type="InParanoid" id="G3AF19"/>
<organism evidence="8">
    <name type="scientific">Spathaspora passalidarum (strain NRRL Y-27907 / 11-Y1)</name>
    <dbReference type="NCBI Taxonomy" id="619300"/>
    <lineage>
        <taxon>Eukaryota</taxon>
        <taxon>Fungi</taxon>
        <taxon>Dikarya</taxon>
        <taxon>Ascomycota</taxon>
        <taxon>Saccharomycotina</taxon>
        <taxon>Pichiomycetes</taxon>
        <taxon>Debaryomycetaceae</taxon>
        <taxon>Spathaspora</taxon>
    </lineage>
</organism>
<dbReference type="GeneID" id="18871157"/>
<evidence type="ECO:0000256" key="5">
    <source>
        <dbReference type="ARBA" id="ARBA00023136"/>
    </source>
</evidence>
<evidence type="ECO:0000313" key="7">
    <source>
        <dbReference type="EMBL" id="EGW34823.1"/>
    </source>
</evidence>
<dbReference type="EMBL" id="GL996499">
    <property type="protein sequence ID" value="EGW34823.1"/>
    <property type="molecule type" value="Genomic_DNA"/>
</dbReference>
<evidence type="ECO:0000256" key="1">
    <source>
        <dbReference type="ARBA" id="ARBA00004141"/>
    </source>
</evidence>
<feature type="transmembrane region" description="Helical" evidence="6">
    <location>
        <begin position="202"/>
        <end position="221"/>
    </location>
</feature>
<protein>
    <recommendedName>
        <fullName evidence="9">Pore and endoplasmic reticulum protein of 33 kDa</fullName>
    </recommendedName>
</protein>
<dbReference type="RefSeq" id="XP_007372235.1">
    <property type="nucleotide sequence ID" value="XM_007372173.1"/>
</dbReference>
<comment type="similarity">
    <text evidence="2">Belongs to the PER33/POM33 family.</text>
</comment>
<dbReference type="FunCoup" id="G3AF19">
    <property type="interactions" value="81"/>
</dbReference>
<sequence>MSTRPATNTANRQQSPVQQLTVLFTTQQFYWFLGHVFGVLFFLVSTITGFFNPKSSLRYYQFSLLSIIVTYVIVIKQVYFKGPKKVSISPRLLRDENVQYLALAAVFYVTSFKVGVITSSLYSYVIFAIFHIINYFQNHLLGIALPSLQAQQRLNTLLTQFTSRFNQPALYFASSAEMVLLVTSAFSLIPAYLYNLVFKFDIVYAVTRTVIFFAVVVFNKFRFESNQYTKDVVSQYDAKVNQALATNASALQTYQRIKTVILQYLNKIQLPKEPAKTN</sequence>